<dbReference type="Proteomes" id="UP000321199">
    <property type="component" value="Chromosome"/>
</dbReference>
<dbReference type="RefSeq" id="WP_146911209.1">
    <property type="nucleotide sequence ID" value="NZ_CP042344.1"/>
</dbReference>
<proteinExistence type="predicted"/>
<keyword evidence="3" id="KW-0804">Transcription</keyword>
<feature type="compositionally biased region" description="Pro residues" evidence="4">
    <location>
        <begin position="1"/>
        <end position="10"/>
    </location>
</feature>
<name>A0A5B8RS95_9BURK</name>
<dbReference type="OrthoDB" id="9777588at2"/>
<dbReference type="InterPro" id="IPR014710">
    <property type="entry name" value="RmlC-like_jellyroll"/>
</dbReference>
<gene>
    <name evidence="7" type="ORF">FOZ74_00725</name>
</gene>
<evidence type="ECO:0000256" key="3">
    <source>
        <dbReference type="ARBA" id="ARBA00023163"/>
    </source>
</evidence>
<feature type="compositionally biased region" description="Low complexity" evidence="4">
    <location>
        <begin position="11"/>
        <end position="27"/>
    </location>
</feature>
<keyword evidence="2" id="KW-0238">DNA-binding</keyword>
<dbReference type="SMART" id="SM00419">
    <property type="entry name" value="HTH_CRP"/>
    <property type="match status" value="1"/>
</dbReference>
<dbReference type="PROSITE" id="PS50042">
    <property type="entry name" value="CNMP_BINDING_3"/>
    <property type="match status" value="1"/>
</dbReference>
<organism evidence="7 8">
    <name type="scientific">Comamonas flocculans</name>
    <dbReference type="NCBI Taxonomy" id="2597701"/>
    <lineage>
        <taxon>Bacteria</taxon>
        <taxon>Pseudomonadati</taxon>
        <taxon>Pseudomonadota</taxon>
        <taxon>Betaproteobacteria</taxon>
        <taxon>Burkholderiales</taxon>
        <taxon>Comamonadaceae</taxon>
        <taxon>Comamonas</taxon>
    </lineage>
</organism>
<dbReference type="InterPro" id="IPR036388">
    <property type="entry name" value="WH-like_DNA-bd_sf"/>
</dbReference>
<dbReference type="InterPro" id="IPR000595">
    <property type="entry name" value="cNMP-bd_dom"/>
</dbReference>
<dbReference type="GO" id="GO:0003700">
    <property type="term" value="F:DNA-binding transcription factor activity"/>
    <property type="evidence" value="ECO:0007669"/>
    <property type="project" value="TreeGrafter"/>
</dbReference>
<dbReference type="SUPFAM" id="SSF46785">
    <property type="entry name" value="Winged helix' DNA-binding domain"/>
    <property type="match status" value="1"/>
</dbReference>
<dbReference type="Gene3D" id="2.60.120.10">
    <property type="entry name" value="Jelly Rolls"/>
    <property type="match status" value="1"/>
</dbReference>
<dbReference type="PROSITE" id="PS00888">
    <property type="entry name" value="CNMP_BINDING_1"/>
    <property type="match status" value="1"/>
</dbReference>
<dbReference type="PANTHER" id="PTHR24567:SF68">
    <property type="entry name" value="DNA-BINDING TRANSCRIPTIONAL DUAL REGULATOR CRP"/>
    <property type="match status" value="1"/>
</dbReference>
<dbReference type="Pfam" id="PF13545">
    <property type="entry name" value="HTH_Crp_2"/>
    <property type="match status" value="1"/>
</dbReference>
<dbReference type="KEGG" id="cof:FOZ74_00725"/>
<dbReference type="InterPro" id="IPR036390">
    <property type="entry name" value="WH_DNA-bd_sf"/>
</dbReference>
<dbReference type="InterPro" id="IPR012318">
    <property type="entry name" value="HTH_CRP"/>
</dbReference>
<sequence length="253" mass="27014">MSPPPAPRPTPAATAPTAARSGDAAAGNPEQRVRALLSQLPLFASLSESELAQLAAATQRRSLAPAETIVRRGERCSAMYFVIYGSVQLVYNAASGSERTVRLLAAGASFGEAALFSGREHIVTATALADTLVLQVSEAAIRQLVAGNNQVAQRLIARLSEQLYMAIADFGAFTTHSGPQRLIGYLLRESTASAGLPFTLDVSKRTIASRLNLTPAHFSRILHDLSERGLIRVNGREILVLDEPGLRDYHLSA</sequence>
<feature type="region of interest" description="Disordered" evidence="4">
    <location>
        <begin position="1"/>
        <end position="28"/>
    </location>
</feature>
<dbReference type="GO" id="GO:0003677">
    <property type="term" value="F:DNA binding"/>
    <property type="evidence" value="ECO:0007669"/>
    <property type="project" value="UniProtKB-KW"/>
</dbReference>
<dbReference type="InterPro" id="IPR050397">
    <property type="entry name" value="Env_Response_Regulators"/>
</dbReference>
<evidence type="ECO:0000256" key="2">
    <source>
        <dbReference type="ARBA" id="ARBA00023125"/>
    </source>
</evidence>
<evidence type="ECO:0000256" key="4">
    <source>
        <dbReference type="SAM" id="MobiDB-lite"/>
    </source>
</evidence>
<dbReference type="Gene3D" id="1.10.10.10">
    <property type="entry name" value="Winged helix-like DNA-binding domain superfamily/Winged helix DNA-binding domain"/>
    <property type="match status" value="1"/>
</dbReference>
<evidence type="ECO:0000259" key="5">
    <source>
        <dbReference type="PROSITE" id="PS50042"/>
    </source>
</evidence>
<dbReference type="PROSITE" id="PS51063">
    <property type="entry name" value="HTH_CRP_2"/>
    <property type="match status" value="1"/>
</dbReference>
<accession>A0A5B8RS95</accession>
<dbReference type="InterPro" id="IPR018488">
    <property type="entry name" value="cNMP-bd_CS"/>
</dbReference>
<feature type="domain" description="Cyclic nucleotide-binding" evidence="5">
    <location>
        <begin position="42"/>
        <end position="162"/>
    </location>
</feature>
<keyword evidence="1" id="KW-0805">Transcription regulation</keyword>
<protein>
    <submittedName>
        <fullName evidence="7">Crp/Fnr family transcriptional regulator</fullName>
    </submittedName>
</protein>
<evidence type="ECO:0000256" key="1">
    <source>
        <dbReference type="ARBA" id="ARBA00023015"/>
    </source>
</evidence>
<dbReference type="AlphaFoldDB" id="A0A5B8RS95"/>
<evidence type="ECO:0000313" key="7">
    <source>
        <dbReference type="EMBL" id="QEA11688.1"/>
    </source>
</evidence>
<dbReference type="SMART" id="SM00100">
    <property type="entry name" value="cNMP"/>
    <property type="match status" value="1"/>
</dbReference>
<dbReference type="PANTHER" id="PTHR24567">
    <property type="entry name" value="CRP FAMILY TRANSCRIPTIONAL REGULATORY PROTEIN"/>
    <property type="match status" value="1"/>
</dbReference>
<evidence type="ECO:0000313" key="8">
    <source>
        <dbReference type="Proteomes" id="UP000321199"/>
    </source>
</evidence>
<dbReference type="CDD" id="cd00038">
    <property type="entry name" value="CAP_ED"/>
    <property type="match status" value="1"/>
</dbReference>
<dbReference type="SUPFAM" id="SSF51206">
    <property type="entry name" value="cAMP-binding domain-like"/>
    <property type="match status" value="1"/>
</dbReference>
<dbReference type="InterPro" id="IPR018490">
    <property type="entry name" value="cNMP-bd_dom_sf"/>
</dbReference>
<reference evidence="7 8" key="1">
    <citation type="submission" date="2019-07" db="EMBL/GenBank/DDBJ databases">
        <title>Complete genome sequence of Comamonas sp. NLF 7-7 isolated from livestock.</title>
        <authorList>
            <person name="Kim D.H."/>
            <person name="Kim J.G."/>
        </authorList>
    </citation>
    <scope>NUCLEOTIDE SEQUENCE [LARGE SCALE GENOMIC DNA]</scope>
    <source>
        <strain evidence="7 8">NLF 7-7</strain>
    </source>
</reference>
<dbReference type="Pfam" id="PF00027">
    <property type="entry name" value="cNMP_binding"/>
    <property type="match status" value="1"/>
</dbReference>
<keyword evidence="8" id="KW-1185">Reference proteome</keyword>
<feature type="domain" description="HTH crp-type" evidence="6">
    <location>
        <begin position="176"/>
        <end position="244"/>
    </location>
</feature>
<evidence type="ECO:0000259" key="6">
    <source>
        <dbReference type="PROSITE" id="PS51063"/>
    </source>
</evidence>
<dbReference type="EMBL" id="CP042344">
    <property type="protein sequence ID" value="QEA11688.1"/>
    <property type="molecule type" value="Genomic_DNA"/>
</dbReference>
<dbReference type="GO" id="GO:0005829">
    <property type="term" value="C:cytosol"/>
    <property type="evidence" value="ECO:0007669"/>
    <property type="project" value="TreeGrafter"/>
</dbReference>